<dbReference type="PANTHER" id="PTHR44259:SF87">
    <property type="entry name" value="F-BOX DOMAIN-CONTAINING PROTEIN"/>
    <property type="match status" value="1"/>
</dbReference>
<dbReference type="EMBL" id="JAKUCV010001933">
    <property type="protein sequence ID" value="KAJ4844488.1"/>
    <property type="molecule type" value="Genomic_DNA"/>
</dbReference>
<organism evidence="2 3">
    <name type="scientific">Turnera subulata</name>
    <dbReference type="NCBI Taxonomy" id="218843"/>
    <lineage>
        <taxon>Eukaryota</taxon>
        <taxon>Viridiplantae</taxon>
        <taxon>Streptophyta</taxon>
        <taxon>Embryophyta</taxon>
        <taxon>Tracheophyta</taxon>
        <taxon>Spermatophyta</taxon>
        <taxon>Magnoliopsida</taxon>
        <taxon>eudicotyledons</taxon>
        <taxon>Gunneridae</taxon>
        <taxon>Pentapetalae</taxon>
        <taxon>rosids</taxon>
        <taxon>fabids</taxon>
        <taxon>Malpighiales</taxon>
        <taxon>Passifloraceae</taxon>
        <taxon>Turnera</taxon>
    </lineage>
</organism>
<protein>
    <recommendedName>
        <fullName evidence="1">F-box domain-containing protein</fullName>
    </recommendedName>
</protein>
<evidence type="ECO:0000313" key="3">
    <source>
        <dbReference type="Proteomes" id="UP001141552"/>
    </source>
</evidence>
<dbReference type="Pfam" id="PF00646">
    <property type="entry name" value="F-box"/>
    <property type="match status" value="1"/>
</dbReference>
<dbReference type="Proteomes" id="UP001141552">
    <property type="component" value="Unassembled WGS sequence"/>
</dbReference>
<comment type="caution">
    <text evidence="2">The sequence shown here is derived from an EMBL/GenBank/DDBJ whole genome shotgun (WGS) entry which is preliminary data.</text>
</comment>
<proteinExistence type="predicted"/>
<dbReference type="OrthoDB" id="852277at2759"/>
<reference evidence="2" key="2">
    <citation type="journal article" date="2023" name="Plants (Basel)">
        <title>Annotation of the Turnera subulata (Passifloraceae) Draft Genome Reveals the S-Locus Evolved after the Divergence of Turneroideae from Passifloroideae in a Stepwise Manner.</title>
        <authorList>
            <person name="Henning P.M."/>
            <person name="Roalson E.H."/>
            <person name="Mir W."/>
            <person name="McCubbin A.G."/>
            <person name="Shore J.S."/>
        </authorList>
    </citation>
    <scope>NUCLEOTIDE SEQUENCE</scope>
    <source>
        <strain evidence="2">F60SS</strain>
    </source>
</reference>
<sequence>MGSTLSSLVTYPAGKLIKLCQLISSSSSKPSKAGRHISIKIKEEEGEEVVFGPPYEFPPEIMEMIISRLEISDRIRMTAVSKPWRSIAMQKHIQAIHPQPPWLVYPSNSNDHQLIFFDIFHGRVYNFDLPEPIRGGWCCGSSKGWLVMARDNLGGKKFDGNLQLQDINPQLFLFNPISGVHIELPSVTTIPAFEDYLEYPSHPYKFSSFIRKIDISSECASTPCIIAAIYDDCAGLAICQPNDKRWTTLKAEEDVNIIRRNAYIDILFFDGILYVLCRWELDPDVMNPNFKMALEDHKLEVWGIALDRGAEWDQDDDDDDDDAGATTEYLVECNKDLLLVCRNYSGVTSDSTPGLFYFKTSKFEVVGLNPTGNYSLEDQVVFLARKSSVSSISARHSNGMGRNCIYFLDDAEYGYMDYMGHVPYPDETIYHPNVVRESGVFNLDNGKIERMFPSLNFPHQPNWFTPHFG</sequence>
<keyword evidence="3" id="KW-1185">Reference proteome</keyword>
<accession>A0A9Q0G6H9</accession>
<gene>
    <name evidence="2" type="ORF">Tsubulata_006324</name>
</gene>
<name>A0A9Q0G6H9_9ROSI</name>
<reference evidence="2" key="1">
    <citation type="submission" date="2022-02" db="EMBL/GenBank/DDBJ databases">
        <authorList>
            <person name="Henning P.M."/>
            <person name="McCubbin A.G."/>
            <person name="Shore J.S."/>
        </authorList>
    </citation>
    <scope>NUCLEOTIDE SEQUENCE</scope>
    <source>
        <strain evidence="2">F60SS</strain>
        <tissue evidence="2">Leaves</tissue>
    </source>
</reference>
<dbReference type="InterPro" id="IPR050942">
    <property type="entry name" value="F-box_BR-signaling"/>
</dbReference>
<feature type="domain" description="F-box" evidence="1">
    <location>
        <begin position="57"/>
        <end position="97"/>
    </location>
</feature>
<dbReference type="AlphaFoldDB" id="A0A9Q0G6H9"/>
<dbReference type="PANTHER" id="PTHR44259">
    <property type="entry name" value="OS07G0183000 PROTEIN-RELATED"/>
    <property type="match status" value="1"/>
</dbReference>
<dbReference type="InterPro" id="IPR001810">
    <property type="entry name" value="F-box_dom"/>
</dbReference>
<dbReference type="SMART" id="SM00256">
    <property type="entry name" value="FBOX"/>
    <property type="match status" value="1"/>
</dbReference>
<dbReference type="SUPFAM" id="SSF81383">
    <property type="entry name" value="F-box domain"/>
    <property type="match status" value="1"/>
</dbReference>
<evidence type="ECO:0000313" key="2">
    <source>
        <dbReference type="EMBL" id="KAJ4844488.1"/>
    </source>
</evidence>
<dbReference type="Gene3D" id="1.20.1280.50">
    <property type="match status" value="1"/>
</dbReference>
<dbReference type="Pfam" id="PF03478">
    <property type="entry name" value="Beta-prop_KIB1-4"/>
    <property type="match status" value="1"/>
</dbReference>
<dbReference type="InterPro" id="IPR036047">
    <property type="entry name" value="F-box-like_dom_sf"/>
</dbReference>
<dbReference type="InterPro" id="IPR005174">
    <property type="entry name" value="KIB1-4_b-propeller"/>
</dbReference>
<evidence type="ECO:0000259" key="1">
    <source>
        <dbReference type="SMART" id="SM00256"/>
    </source>
</evidence>